<proteinExistence type="predicted"/>
<name>A0AAF3FHC6_9BILA</name>
<reference evidence="2" key="1">
    <citation type="submission" date="2024-02" db="UniProtKB">
        <authorList>
            <consortium name="WormBaseParasite"/>
        </authorList>
    </citation>
    <scope>IDENTIFICATION</scope>
</reference>
<dbReference type="Proteomes" id="UP000887575">
    <property type="component" value="Unassembled WGS sequence"/>
</dbReference>
<evidence type="ECO:0000313" key="2">
    <source>
        <dbReference type="WBParaSite" id="MBELARI_LOCUS6392"/>
    </source>
</evidence>
<keyword evidence="1" id="KW-1185">Reference proteome</keyword>
<sequence length="379" mass="43389">MQKADFIATPFYICRGINATNKDRAINSIKKCQRCKSTNTHADTLLAPAGHCYQIIFECFTCGLRLDIFERDLYSVEDYCSETVAEPLQASTSSHGDVDLRNLPAQMPPVISANGTRKVLLNLPASKISASNITAFNNDDDTETVDEQAAKNVVPDANELASLCLNTRMDIEFGHAWLAAQKVKQQFELEQRIRAEFQARENRRRAFEQKRLEAQRAKFGQLKAEREDRLHIFVDRVRQWASGRVCNWPKIYEICKNPTHPYGINMDMLCDFYEAFLVWQSEGSTPFPGKVDPVARELASYWQFGERLAITAEFRVYFEEICKEDHRKRQLAMAPPPQPIKIIPPVPPPPQRISPFLQIPLPAASMQQIPQVPRFSQRW</sequence>
<evidence type="ECO:0000313" key="1">
    <source>
        <dbReference type="Proteomes" id="UP000887575"/>
    </source>
</evidence>
<accession>A0AAF3FHC6</accession>
<protein>
    <submittedName>
        <fullName evidence="2">Uncharacterized protein</fullName>
    </submittedName>
</protein>
<organism evidence="1 2">
    <name type="scientific">Mesorhabditis belari</name>
    <dbReference type="NCBI Taxonomy" id="2138241"/>
    <lineage>
        <taxon>Eukaryota</taxon>
        <taxon>Metazoa</taxon>
        <taxon>Ecdysozoa</taxon>
        <taxon>Nematoda</taxon>
        <taxon>Chromadorea</taxon>
        <taxon>Rhabditida</taxon>
        <taxon>Rhabditina</taxon>
        <taxon>Rhabditomorpha</taxon>
        <taxon>Rhabditoidea</taxon>
        <taxon>Rhabditidae</taxon>
        <taxon>Mesorhabditinae</taxon>
        <taxon>Mesorhabditis</taxon>
    </lineage>
</organism>
<dbReference type="WBParaSite" id="MBELARI_LOCUS6392">
    <property type="protein sequence ID" value="MBELARI_LOCUS6392"/>
    <property type="gene ID" value="MBELARI_LOCUS6392"/>
</dbReference>
<dbReference type="AlphaFoldDB" id="A0AAF3FHC6"/>